<sequence length="396" mass="45800">MDGSSPQSGRKRWHDDDGADERRVKRRNDDYRDGGRLRRRRSRSPRRPEHTDHRRRHHHHHRHRSRQDPPMELPCGARPLSRSADLDAFRLLFARYLDIQKQIDMAALDEREIRGRWKSFVGKWNNGELAEGWYQPETFEGVMLDSLAAGDETEGESIRSLEGGQDIANGRRRDSPAGRGRDTLPPRRAAARGDEGDATSRSRDTDEDDDEDDDDYGPILPAQNGPRHSNPKTASEAKHGPSIPTIPDLALRREMEASERDEARVLLRQERRDERAQQKERLEELAPRAEAGSQARRLEKRRERREANATFANGRSANEIPDMADSELMGGGAGGGIEEYKRARKEAERKKTEREVRREEMLRAKREEREERAREYREREAQTVDMLREIAKARFG</sequence>
<proteinExistence type="predicted"/>
<feature type="compositionally biased region" description="Basic and acidic residues" evidence="1">
    <location>
        <begin position="250"/>
        <end position="287"/>
    </location>
</feature>
<dbReference type="Proteomes" id="UP000054516">
    <property type="component" value="Unassembled WGS sequence"/>
</dbReference>
<dbReference type="InterPro" id="IPR044688">
    <property type="entry name" value="SCI-1-like"/>
</dbReference>
<feature type="compositionally biased region" description="Basic and acidic residues" evidence="1">
    <location>
        <begin position="169"/>
        <end position="204"/>
    </location>
</feature>
<evidence type="ECO:0000313" key="3">
    <source>
        <dbReference type="Proteomes" id="UP000054516"/>
    </source>
</evidence>
<keyword evidence="2" id="KW-0347">Helicase</keyword>
<feature type="compositionally biased region" description="Basic and acidic residues" evidence="1">
    <location>
        <begin position="13"/>
        <end position="36"/>
    </location>
</feature>
<reference evidence="2" key="1">
    <citation type="submission" date="2016-03" db="EMBL/GenBank/DDBJ databases">
        <title>Draft genome sequence of Rosellinia necatrix.</title>
        <authorList>
            <person name="Kanematsu S."/>
        </authorList>
    </citation>
    <scope>NUCLEOTIDE SEQUENCE [LARGE SCALE GENOMIC DNA]</scope>
    <source>
        <strain evidence="2">W97</strain>
    </source>
</reference>
<keyword evidence="2" id="KW-0547">Nucleotide-binding</keyword>
<keyword evidence="2" id="KW-0378">Hydrolase</keyword>
<feature type="region of interest" description="Disordered" evidence="1">
    <location>
        <begin position="1"/>
        <end position="78"/>
    </location>
</feature>
<protein>
    <submittedName>
        <fullName evidence="2">Putative related to RNA helicase HEL117</fullName>
    </submittedName>
</protein>
<feature type="compositionally biased region" description="Basic and acidic residues" evidence="1">
    <location>
        <begin position="296"/>
        <end position="307"/>
    </location>
</feature>
<evidence type="ECO:0000256" key="1">
    <source>
        <dbReference type="SAM" id="MobiDB-lite"/>
    </source>
</evidence>
<accession>A0A1W2TV41</accession>
<dbReference type="OrthoDB" id="2139939at2759"/>
<keyword evidence="3" id="KW-1185">Reference proteome</keyword>
<feature type="compositionally biased region" description="Basic residues" evidence="1">
    <location>
        <begin position="53"/>
        <end position="65"/>
    </location>
</feature>
<dbReference type="AlphaFoldDB" id="A0A1W2TV41"/>
<feature type="compositionally biased region" description="Acidic residues" evidence="1">
    <location>
        <begin position="205"/>
        <end position="216"/>
    </location>
</feature>
<dbReference type="EMBL" id="DF977527">
    <property type="protein sequence ID" value="GAP92464.1"/>
    <property type="molecule type" value="Genomic_DNA"/>
</dbReference>
<dbReference type="PANTHER" id="PTHR34117:SF1">
    <property type="entry name" value="STYLE CELL-CYCLE INHIBITOR 1"/>
    <property type="match status" value="1"/>
</dbReference>
<dbReference type="OMA" id="RTEWEVR"/>
<dbReference type="STRING" id="77044.A0A1W2TV41"/>
<feature type="compositionally biased region" description="Basic and acidic residues" evidence="1">
    <location>
        <begin position="338"/>
        <end position="381"/>
    </location>
</feature>
<name>A0A1W2TV41_ROSNE</name>
<feature type="region of interest" description="Disordered" evidence="1">
    <location>
        <begin position="150"/>
        <end position="381"/>
    </location>
</feature>
<organism evidence="2">
    <name type="scientific">Rosellinia necatrix</name>
    <name type="common">White root-rot fungus</name>
    <dbReference type="NCBI Taxonomy" id="77044"/>
    <lineage>
        <taxon>Eukaryota</taxon>
        <taxon>Fungi</taxon>
        <taxon>Dikarya</taxon>
        <taxon>Ascomycota</taxon>
        <taxon>Pezizomycotina</taxon>
        <taxon>Sordariomycetes</taxon>
        <taxon>Xylariomycetidae</taxon>
        <taxon>Xylariales</taxon>
        <taxon>Xylariaceae</taxon>
        <taxon>Rosellinia</taxon>
    </lineage>
</organism>
<dbReference type="GO" id="GO:0004386">
    <property type="term" value="F:helicase activity"/>
    <property type="evidence" value="ECO:0007669"/>
    <property type="project" value="UniProtKB-KW"/>
</dbReference>
<keyword evidence="2" id="KW-0067">ATP-binding</keyword>
<dbReference type="PANTHER" id="PTHR34117">
    <property type="entry name" value="STYLE CELL-CYCLE INHIBITOR 1"/>
    <property type="match status" value="1"/>
</dbReference>
<evidence type="ECO:0000313" key="2">
    <source>
        <dbReference type="EMBL" id="GAP92464.1"/>
    </source>
</evidence>
<gene>
    <name evidence="2" type="ORF">SAMD00023353_8200290</name>
</gene>